<comment type="caution">
    <text evidence="1">The sequence shown here is derived from an EMBL/GenBank/DDBJ whole genome shotgun (WGS) entry which is preliminary data.</text>
</comment>
<organism evidence="1 2">
    <name type="scientific">Rhizopogon vesiculosus</name>
    <dbReference type="NCBI Taxonomy" id="180088"/>
    <lineage>
        <taxon>Eukaryota</taxon>
        <taxon>Fungi</taxon>
        <taxon>Dikarya</taxon>
        <taxon>Basidiomycota</taxon>
        <taxon>Agaricomycotina</taxon>
        <taxon>Agaricomycetes</taxon>
        <taxon>Agaricomycetidae</taxon>
        <taxon>Boletales</taxon>
        <taxon>Suillineae</taxon>
        <taxon>Rhizopogonaceae</taxon>
        <taxon>Rhizopogon</taxon>
    </lineage>
</organism>
<evidence type="ECO:0000313" key="2">
    <source>
        <dbReference type="Proteomes" id="UP000183567"/>
    </source>
</evidence>
<proteinExistence type="predicted"/>
<reference evidence="1 2" key="1">
    <citation type="submission" date="2016-03" db="EMBL/GenBank/DDBJ databases">
        <title>Comparative genomics of the ectomycorrhizal sister species Rhizopogon vinicolor and Rhizopogon vesiculosus (Basidiomycota: Boletales) reveals a divergence of the mating type B locus.</title>
        <authorList>
            <person name="Mujic A.B."/>
            <person name="Kuo A."/>
            <person name="Tritt A."/>
            <person name="Lipzen A."/>
            <person name="Chen C."/>
            <person name="Johnson J."/>
            <person name="Sharma A."/>
            <person name="Barry K."/>
            <person name="Grigoriev I.V."/>
            <person name="Spatafora J.W."/>
        </authorList>
    </citation>
    <scope>NUCLEOTIDE SEQUENCE [LARGE SCALE GENOMIC DNA]</scope>
    <source>
        <strain evidence="1 2">AM-OR11-056</strain>
    </source>
</reference>
<dbReference type="OrthoDB" id="10366842at2759"/>
<gene>
    <name evidence="1" type="ORF">AZE42_01723</name>
</gene>
<evidence type="ECO:0000313" key="1">
    <source>
        <dbReference type="EMBL" id="OJA10520.1"/>
    </source>
</evidence>
<keyword evidence="2" id="KW-1185">Reference proteome</keyword>
<feature type="non-terminal residue" evidence="1">
    <location>
        <position position="45"/>
    </location>
</feature>
<accession>A0A1J8QB38</accession>
<dbReference type="AlphaFoldDB" id="A0A1J8QB38"/>
<dbReference type="EMBL" id="LVVM01005449">
    <property type="protein sequence ID" value="OJA10520.1"/>
    <property type="molecule type" value="Genomic_DNA"/>
</dbReference>
<protein>
    <submittedName>
        <fullName evidence="1">Uncharacterized protein</fullName>
    </submittedName>
</protein>
<sequence>MDPSTHPSILSKHGQFLIHGSQSQRRALPRSAIQLLLHQTIRRHP</sequence>
<dbReference type="Proteomes" id="UP000183567">
    <property type="component" value="Unassembled WGS sequence"/>
</dbReference>
<name>A0A1J8QB38_9AGAM</name>